<dbReference type="Proteomes" id="UP000064201">
    <property type="component" value="Chromosome"/>
</dbReference>
<evidence type="ECO:0000313" key="1">
    <source>
        <dbReference type="EMBL" id="AKJ94902.1"/>
    </source>
</evidence>
<reference evidence="1 2" key="1">
    <citation type="submission" date="2015-04" db="EMBL/GenBank/DDBJ databases">
        <title>Complete Sequence for the Genome of the Thioalkalivibrio versutus D301.</title>
        <authorList>
            <person name="Mu T."/>
            <person name="Zhou J."/>
            <person name="Xu X."/>
        </authorList>
    </citation>
    <scope>NUCLEOTIDE SEQUENCE [LARGE SCALE GENOMIC DNA]</scope>
    <source>
        <strain evidence="1 2">D301</strain>
    </source>
</reference>
<dbReference type="InterPro" id="IPR036291">
    <property type="entry name" value="NAD(P)-bd_dom_sf"/>
</dbReference>
<dbReference type="KEGG" id="tvr:TVD_05790"/>
<dbReference type="OrthoDB" id="9785826at2"/>
<dbReference type="PANTHER" id="PTHR43544:SF12">
    <property type="entry name" value="NAD(P)-BINDING ROSSMANN-FOLD SUPERFAMILY PROTEIN"/>
    <property type="match status" value="1"/>
</dbReference>
<keyword evidence="2" id="KW-1185">Reference proteome</keyword>
<dbReference type="Pfam" id="PF00106">
    <property type="entry name" value="adh_short"/>
    <property type="match status" value="1"/>
</dbReference>
<sequence>MESLQIPYRAVVIGATGGLGAAFVDHLENDPNCEHVVGLGRQSTPPVDLLDEASIEHAAAWLRDQAAEWDLILDATGILTIDGHGPEKRLRDLDPTIMAHAFAINAIGPALLFKHLAPLLPRGRKGILATLSARVGSIEDNHLGGWVSYRASKAALNQIVRTTALELRFSHRHALVIALQPGTCDTRLSEPYRSRAPEVLSPEYASERLLGVLDHLEADQSGSFHDFEGQRLPF</sequence>
<evidence type="ECO:0000313" key="2">
    <source>
        <dbReference type="Proteomes" id="UP000064201"/>
    </source>
</evidence>
<dbReference type="AlphaFoldDB" id="A0A0G3G5V4"/>
<dbReference type="GO" id="GO:0016491">
    <property type="term" value="F:oxidoreductase activity"/>
    <property type="evidence" value="ECO:0007669"/>
    <property type="project" value="TreeGrafter"/>
</dbReference>
<dbReference type="Gene3D" id="3.40.50.720">
    <property type="entry name" value="NAD(P)-binding Rossmann-like Domain"/>
    <property type="match status" value="1"/>
</dbReference>
<dbReference type="InterPro" id="IPR002347">
    <property type="entry name" value="SDR_fam"/>
</dbReference>
<dbReference type="EMBL" id="CP011367">
    <property type="protein sequence ID" value="AKJ94902.1"/>
    <property type="molecule type" value="Genomic_DNA"/>
</dbReference>
<accession>A0A0G3G5V4</accession>
<gene>
    <name evidence="1" type="ORF">TVD_05790</name>
</gene>
<protein>
    <submittedName>
        <fullName evidence="1">C-factor</fullName>
    </submittedName>
</protein>
<dbReference type="SUPFAM" id="SSF51735">
    <property type="entry name" value="NAD(P)-binding Rossmann-fold domains"/>
    <property type="match status" value="1"/>
</dbReference>
<dbReference type="PATRIC" id="fig|106634.4.peg.1180"/>
<dbReference type="STRING" id="106634.TVD_05790"/>
<organism evidence="1 2">
    <name type="scientific">Thioalkalivibrio versutus</name>
    <dbReference type="NCBI Taxonomy" id="106634"/>
    <lineage>
        <taxon>Bacteria</taxon>
        <taxon>Pseudomonadati</taxon>
        <taxon>Pseudomonadota</taxon>
        <taxon>Gammaproteobacteria</taxon>
        <taxon>Chromatiales</taxon>
        <taxon>Ectothiorhodospiraceae</taxon>
        <taxon>Thioalkalivibrio</taxon>
    </lineage>
</organism>
<proteinExistence type="predicted"/>
<name>A0A0G3G5V4_9GAMM</name>
<dbReference type="PRINTS" id="PR00081">
    <property type="entry name" value="GDHRDH"/>
</dbReference>
<dbReference type="PANTHER" id="PTHR43544">
    <property type="entry name" value="SHORT-CHAIN DEHYDROGENASE/REDUCTASE"/>
    <property type="match status" value="1"/>
</dbReference>
<dbReference type="RefSeq" id="WP_047251051.1">
    <property type="nucleotide sequence ID" value="NZ_CP011367.1"/>
</dbReference>
<dbReference type="InterPro" id="IPR051468">
    <property type="entry name" value="Fungal_SecMetab_SDRs"/>
</dbReference>
<dbReference type="GO" id="GO:0005737">
    <property type="term" value="C:cytoplasm"/>
    <property type="evidence" value="ECO:0007669"/>
    <property type="project" value="TreeGrafter"/>
</dbReference>